<evidence type="ECO:0000256" key="2">
    <source>
        <dbReference type="ARBA" id="ARBA00023125"/>
    </source>
</evidence>
<evidence type="ECO:0000256" key="3">
    <source>
        <dbReference type="RuleBase" id="RU003939"/>
    </source>
</evidence>
<comment type="caution">
    <text evidence="5">The sequence shown here is derived from an EMBL/GenBank/DDBJ whole genome shotgun (WGS) entry which is preliminary data.</text>
</comment>
<keyword evidence="1" id="KW-0226">DNA condensation</keyword>
<accession>A0A318S3S3</accession>
<dbReference type="GO" id="GO:0005829">
    <property type="term" value="C:cytosol"/>
    <property type="evidence" value="ECO:0007669"/>
    <property type="project" value="TreeGrafter"/>
</dbReference>
<dbReference type="RefSeq" id="WP_110888013.1">
    <property type="nucleotide sequence ID" value="NZ_QJSX01000015.1"/>
</dbReference>
<protein>
    <submittedName>
        <fullName evidence="5">DNA-binding protein HU-beta</fullName>
    </submittedName>
</protein>
<reference evidence="5 6" key="1">
    <citation type="submission" date="2018-06" db="EMBL/GenBank/DDBJ databases">
        <title>Genomic Encyclopedia of Type Strains, Phase IV (KMG-IV): sequencing the most valuable type-strain genomes for metagenomic binning, comparative biology and taxonomic classification.</title>
        <authorList>
            <person name="Goeker M."/>
        </authorList>
    </citation>
    <scope>NUCLEOTIDE SEQUENCE [LARGE SCALE GENOMIC DNA]</scope>
    <source>
        <strain evidence="5 6">DSM 18048</strain>
    </source>
</reference>
<dbReference type="GO" id="GO:0030261">
    <property type="term" value="P:chromosome condensation"/>
    <property type="evidence" value="ECO:0007669"/>
    <property type="project" value="UniProtKB-KW"/>
</dbReference>
<feature type="compositionally biased region" description="Low complexity" evidence="4">
    <location>
        <begin position="8"/>
        <end position="25"/>
    </location>
</feature>
<sequence length="136" mass="13993">MAEKRGAKAGSKTSKASAKAAPAAPEVKEAKAGGEKSEKIAKTQIIERLSEKTTLNKKQASEAVAAMLDIVAESLKGGKSVGLPGLGTFSVAQTAERQGVRPGTNERITIPAGKKVRFKVASTLKSSLGLTDTASE</sequence>
<evidence type="ECO:0000256" key="4">
    <source>
        <dbReference type="SAM" id="MobiDB-lite"/>
    </source>
</evidence>
<dbReference type="PANTHER" id="PTHR33175:SF3">
    <property type="entry name" value="DNA-BINDING PROTEIN HU-BETA"/>
    <property type="match status" value="1"/>
</dbReference>
<evidence type="ECO:0000313" key="6">
    <source>
        <dbReference type="Proteomes" id="UP000248326"/>
    </source>
</evidence>
<dbReference type="AlphaFoldDB" id="A0A318S3S3"/>
<organism evidence="5 6">
    <name type="scientific">Deinococcus yavapaiensis KR-236</name>
    <dbReference type="NCBI Taxonomy" id="694435"/>
    <lineage>
        <taxon>Bacteria</taxon>
        <taxon>Thermotogati</taxon>
        <taxon>Deinococcota</taxon>
        <taxon>Deinococci</taxon>
        <taxon>Deinococcales</taxon>
        <taxon>Deinococcaceae</taxon>
        <taxon>Deinococcus</taxon>
    </lineage>
</organism>
<evidence type="ECO:0000313" key="5">
    <source>
        <dbReference type="EMBL" id="PYE51097.1"/>
    </source>
</evidence>
<feature type="compositionally biased region" description="Basic and acidic residues" evidence="4">
    <location>
        <begin position="26"/>
        <end position="38"/>
    </location>
</feature>
<dbReference type="OrthoDB" id="72402at2"/>
<proteinExistence type="inferred from homology"/>
<evidence type="ECO:0000256" key="1">
    <source>
        <dbReference type="ARBA" id="ARBA00023067"/>
    </source>
</evidence>
<keyword evidence="6" id="KW-1185">Reference proteome</keyword>
<dbReference type="EMBL" id="QJSX01000015">
    <property type="protein sequence ID" value="PYE51097.1"/>
    <property type="molecule type" value="Genomic_DNA"/>
</dbReference>
<name>A0A318S3S3_9DEIO</name>
<comment type="similarity">
    <text evidence="3">Belongs to the bacterial histone-like protein family.</text>
</comment>
<dbReference type="InterPro" id="IPR000119">
    <property type="entry name" value="Hist_DNA-bd"/>
</dbReference>
<dbReference type="InterPro" id="IPR010992">
    <property type="entry name" value="IHF-like_DNA-bd_dom_sf"/>
</dbReference>
<dbReference type="GO" id="GO:0003677">
    <property type="term" value="F:DNA binding"/>
    <property type="evidence" value="ECO:0007669"/>
    <property type="project" value="UniProtKB-KW"/>
</dbReference>
<gene>
    <name evidence="5" type="ORF">DES52_11529</name>
</gene>
<dbReference type="SUPFAM" id="SSF47729">
    <property type="entry name" value="IHF-like DNA-binding proteins"/>
    <property type="match status" value="1"/>
</dbReference>
<dbReference type="GO" id="GO:0030527">
    <property type="term" value="F:structural constituent of chromatin"/>
    <property type="evidence" value="ECO:0007669"/>
    <property type="project" value="InterPro"/>
</dbReference>
<feature type="region of interest" description="Disordered" evidence="4">
    <location>
        <begin position="1"/>
        <end position="38"/>
    </location>
</feature>
<dbReference type="Proteomes" id="UP000248326">
    <property type="component" value="Unassembled WGS sequence"/>
</dbReference>
<dbReference type="SMART" id="SM00411">
    <property type="entry name" value="BHL"/>
    <property type="match status" value="1"/>
</dbReference>
<keyword evidence="2 5" id="KW-0238">DNA-binding</keyword>
<dbReference type="Gene3D" id="4.10.520.10">
    <property type="entry name" value="IHF-like DNA-binding proteins"/>
    <property type="match status" value="1"/>
</dbReference>
<dbReference type="Pfam" id="PF00216">
    <property type="entry name" value="Bac_DNA_binding"/>
    <property type="match status" value="1"/>
</dbReference>
<dbReference type="PANTHER" id="PTHR33175">
    <property type="entry name" value="DNA-BINDING PROTEIN HU"/>
    <property type="match status" value="1"/>
</dbReference>